<feature type="domain" description="MULE transposase" evidence="1">
    <location>
        <begin position="37"/>
        <end position="109"/>
    </location>
</feature>
<gene>
    <name evidence="2" type="ORF">GMARGA_LOCUS16361</name>
</gene>
<evidence type="ECO:0000259" key="1">
    <source>
        <dbReference type="Pfam" id="PF10551"/>
    </source>
</evidence>
<sequence>HNHELLADNAKFTMKFRKFDQAVLAEIEHAVVYEQYVVPYDNTSRTNKYNYPLSLFIIINNDRKSHLGAQVFLNDETQESYEWVLQQILDATSYELTVILTNMDPAMQALKAKLGAANFKQFVGDFWKMHNSLSVNVFKQQRIFIASMQSTQCVESINTIIHKAVSSSSTISDVVEALDFQMQKEAIDKDFLA</sequence>
<evidence type="ECO:0000313" key="2">
    <source>
        <dbReference type="EMBL" id="CAG8750746.1"/>
    </source>
</evidence>
<reference evidence="2 3" key="1">
    <citation type="submission" date="2021-06" db="EMBL/GenBank/DDBJ databases">
        <authorList>
            <person name="Kallberg Y."/>
            <person name="Tangrot J."/>
            <person name="Rosling A."/>
        </authorList>
    </citation>
    <scope>NUCLEOTIDE SEQUENCE [LARGE SCALE GENOMIC DNA]</scope>
    <source>
        <strain evidence="2 3">120-4 pot B 10/14</strain>
    </source>
</reference>
<dbReference type="InterPro" id="IPR031052">
    <property type="entry name" value="FHY3/FAR1"/>
</dbReference>
<dbReference type="Proteomes" id="UP000789901">
    <property type="component" value="Unassembled WGS sequence"/>
</dbReference>
<protein>
    <submittedName>
        <fullName evidence="2">44451_t:CDS:1</fullName>
    </submittedName>
</protein>
<feature type="non-terminal residue" evidence="2">
    <location>
        <position position="1"/>
    </location>
</feature>
<organism evidence="2 3">
    <name type="scientific">Gigaspora margarita</name>
    <dbReference type="NCBI Taxonomy" id="4874"/>
    <lineage>
        <taxon>Eukaryota</taxon>
        <taxon>Fungi</taxon>
        <taxon>Fungi incertae sedis</taxon>
        <taxon>Mucoromycota</taxon>
        <taxon>Glomeromycotina</taxon>
        <taxon>Glomeromycetes</taxon>
        <taxon>Diversisporales</taxon>
        <taxon>Gigasporaceae</taxon>
        <taxon>Gigaspora</taxon>
    </lineage>
</organism>
<proteinExistence type="predicted"/>
<keyword evidence="3" id="KW-1185">Reference proteome</keyword>
<evidence type="ECO:0000313" key="3">
    <source>
        <dbReference type="Proteomes" id="UP000789901"/>
    </source>
</evidence>
<name>A0ABN7VAN2_GIGMA</name>
<comment type="caution">
    <text evidence="2">The sequence shown here is derived from an EMBL/GenBank/DDBJ whole genome shotgun (WGS) entry which is preliminary data.</text>
</comment>
<dbReference type="Pfam" id="PF10551">
    <property type="entry name" value="MULE"/>
    <property type="match status" value="1"/>
</dbReference>
<dbReference type="PANTHER" id="PTHR31669:SF251">
    <property type="entry name" value="PROTEIN FAR1-RELATED SEQUENCE"/>
    <property type="match status" value="1"/>
</dbReference>
<dbReference type="InterPro" id="IPR018289">
    <property type="entry name" value="MULE_transposase_dom"/>
</dbReference>
<dbReference type="PANTHER" id="PTHR31669">
    <property type="entry name" value="PROTEIN FAR1-RELATED SEQUENCE 10-RELATED"/>
    <property type="match status" value="1"/>
</dbReference>
<accession>A0ABN7VAN2</accession>
<dbReference type="EMBL" id="CAJVQB010011827">
    <property type="protein sequence ID" value="CAG8750746.1"/>
    <property type="molecule type" value="Genomic_DNA"/>
</dbReference>